<protein>
    <recommendedName>
        <fullName evidence="1">Sulfatase-modifying factor enzyme-like domain-containing protein</fullName>
    </recommendedName>
</protein>
<dbReference type="EMBL" id="AGRW01000050">
    <property type="protein sequence ID" value="EIC01411.1"/>
    <property type="molecule type" value="Genomic_DNA"/>
</dbReference>
<accession>H7EM03</accession>
<evidence type="ECO:0000313" key="3">
    <source>
        <dbReference type="Proteomes" id="UP000003571"/>
    </source>
</evidence>
<dbReference type="InterPro" id="IPR016187">
    <property type="entry name" value="CTDL_fold"/>
</dbReference>
<sequence length="420" mass="48199">MKKTFFAMMFVTLGLCSCSSKNKDFIFVEGGTFLMGNDEIEEEAPAHEETVSSFYICKHEVTQGEWETFMAKLQNKLYEGDNMPLRDASWRVALEYCNRRSEAEGLTPCYSADKGVVVCDFSANGYRLPTEAEWEYAAKGGKKSKGYLYSGSNDIDEVAWHATVKGEKSFIDDNHEVMTKKPNELGIYDMSGSVIELCWDEYASYDKSIEDDNLYTRIFTQRVLRGGSSTSVESQCTNTYRDYCDERSPAGFRLVRTSMKKGVKKANAKETESSWVTKEQLQDLLNNIVKMEGIIEKAQDGKAMNIEDMHCTYYKKFGNTRLASTSEKMPYLYMRMKNPNPKNNFPNLLHVTYGKPSEENIMHFQDMRDEMEYGIEDIYINPVDYVGVYKSLGQFKYTFKTNVKINGVPYEVRFADVDEN</sequence>
<dbReference type="Proteomes" id="UP000003571">
    <property type="component" value="Unassembled WGS sequence"/>
</dbReference>
<feature type="domain" description="Sulfatase-modifying factor enzyme-like" evidence="1">
    <location>
        <begin position="22"/>
        <end position="256"/>
    </location>
</feature>
<name>H7EM03_9SPIR</name>
<evidence type="ECO:0000313" key="2">
    <source>
        <dbReference type="EMBL" id="EIC01411.1"/>
    </source>
</evidence>
<reference evidence="2 3" key="1">
    <citation type="submission" date="2011-09" db="EMBL/GenBank/DDBJ databases">
        <title>The draft genome of Treponema saccharophilum DSM 2985.</title>
        <authorList>
            <consortium name="US DOE Joint Genome Institute (JGI-PGF)"/>
            <person name="Lucas S."/>
            <person name="Copeland A."/>
            <person name="Lapidus A."/>
            <person name="Glavina del Rio T."/>
            <person name="Dalin E."/>
            <person name="Tice H."/>
            <person name="Bruce D."/>
            <person name="Goodwin L."/>
            <person name="Pitluck S."/>
            <person name="Peters L."/>
            <person name="Kyrpides N."/>
            <person name="Mavromatis K."/>
            <person name="Ivanova N."/>
            <person name="Markowitz V."/>
            <person name="Cheng J.-F."/>
            <person name="Hugenholtz P."/>
            <person name="Woyke T."/>
            <person name="Wu D."/>
            <person name="Gronow S."/>
            <person name="Wellnitz S."/>
            <person name="Brambilla E."/>
            <person name="Klenk H.-P."/>
            <person name="Eisen J.A."/>
        </authorList>
    </citation>
    <scope>NUCLEOTIDE SEQUENCE [LARGE SCALE GENOMIC DNA]</scope>
    <source>
        <strain evidence="2 3">DSM 2985</strain>
    </source>
</reference>
<dbReference type="Gene3D" id="3.90.1580.10">
    <property type="entry name" value="paralog of FGE (formylglycine-generating enzyme)"/>
    <property type="match status" value="1"/>
</dbReference>
<dbReference type="PANTHER" id="PTHR23150:SF19">
    <property type="entry name" value="FORMYLGLYCINE-GENERATING ENZYME"/>
    <property type="match status" value="1"/>
</dbReference>
<dbReference type="PATRIC" id="fig|907348.3.peg.1950"/>
<dbReference type="AlphaFoldDB" id="H7EM03"/>
<dbReference type="GO" id="GO:0120147">
    <property type="term" value="F:formylglycine-generating oxidase activity"/>
    <property type="evidence" value="ECO:0007669"/>
    <property type="project" value="TreeGrafter"/>
</dbReference>
<gene>
    <name evidence="2" type="ORF">TresaDRAFT_1303</name>
</gene>
<dbReference type="PROSITE" id="PS51257">
    <property type="entry name" value="PROKAR_LIPOPROTEIN"/>
    <property type="match status" value="1"/>
</dbReference>
<dbReference type="InterPro" id="IPR042095">
    <property type="entry name" value="SUMF_sf"/>
</dbReference>
<evidence type="ECO:0000259" key="1">
    <source>
        <dbReference type="Pfam" id="PF03781"/>
    </source>
</evidence>
<organism evidence="2 3">
    <name type="scientific">Treponema saccharophilum DSM 2985</name>
    <dbReference type="NCBI Taxonomy" id="907348"/>
    <lineage>
        <taxon>Bacteria</taxon>
        <taxon>Pseudomonadati</taxon>
        <taxon>Spirochaetota</taxon>
        <taxon>Spirochaetia</taxon>
        <taxon>Spirochaetales</taxon>
        <taxon>Treponemataceae</taxon>
        <taxon>Treponema</taxon>
    </lineage>
</organism>
<dbReference type="eggNOG" id="COG1262">
    <property type="taxonomic scope" value="Bacteria"/>
</dbReference>
<dbReference type="InterPro" id="IPR051043">
    <property type="entry name" value="Sulfatase_Mod_Factor_Kinase"/>
</dbReference>
<dbReference type="InterPro" id="IPR005532">
    <property type="entry name" value="SUMF_dom"/>
</dbReference>
<dbReference type="SUPFAM" id="SSF56436">
    <property type="entry name" value="C-type lectin-like"/>
    <property type="match status" value="1"/>
</dbReference>
<dbReference type="RefSeq" id="WP_002705151.1">
    <property type="nucleotide sequence ID" value="NZ_AGRW01000050.1"/>
</dbReference>
<dbReference type="OrthoDB" id="9812707at2"/>
<comment type="caution">
    <text evidence="2">The sequence shown here is derived from an EMBL/GenBank/DDBJ whole genome shotgun (WGS) entry which is preliminary data.</text>
</comment>
<proteinExistence type="predicted"/>
<dbReference type="PANTHER" id="PTHR23150">
    <property type="entry name" value="SULFATASE MODIFYING FACTOR 1, 2"/>
    <property type="match status" value="1"/>
</dbReference>
<keyword evidence="3" id="KW-1185">Reference proteome</keyword>
<dbReference type="Pfam" id="PF03781">
    <property type="entry name" value="FGE-sulfatase"/>
    <property type="match status" value="1"/>
</dbReference>
<dbReference type="STRING" id="907348.TresaDRAFT_1303"/>